<keyword evidence="1" id="KW-0732">Signal</keyword>
<evidence type="ECO:0000313" key="2">
    <source>
        <dbReference type="EMBL" id="KAB0477494.1"/>
    </source>
</evidence>
<accession>A0A7V7NRQ8</accession>
<reference evidence="2 3" key="1">
    <citation type="submission" date="2019-09" db="EMBL/GenBank/DDBJ databases">
        <title>Draft genome sequences of 48 bacterial type strains from the CCUG.</title>
        <authorList>
            <person name="Tunovic T."/>
            <person name="Pineiro-Iglesias B."/>
            <person name="Unosson C."/>
            <person name="Inganas E."/>
            <person name="Ohlen M."/>
            <person name="Cardew S."/>
            <person name="Jensie-Markopoulos S."/>
            <person name="Salva-Serra F."/>
            <person name="Jaen-Luchoro D."/>
            <person name="Karlsson R."/>
            <person name="Svensson-Stadler L."/>
            <person name="Chun J."/>
            <person name="Moore E."/>
        </authorList>
    </citation>
    <scope>NUCLEOTIDE SEQUENCE [LARGE SCALE GENOMIC DNA]</scope>
    <source>
        <strain evidence="2 3">CCUG 48643</strain>
    </source>
</reference>
<dbReference type="AlphaFoldDB" id="A0A7V7NRQ8"/>
<name>A0A7V7NRQ8_9VIBR</name>
<dbReference type="RefSeq" id="WP_102425812.1">
    <property type="nucleotide sequence ID" value="NZ_AP025465.1"/>
</dbReference>
<feature type="signal peptide" evidence="1">
    <location>
        <begin position="1"/>
        <end position="20"/>
    </location>
</feature>
<comment type="caution">
    <text evidence="2">The sequence shown here is derived from an EMBL/GenBank/DDBJ whole genome shotgun (WGS) entry which is preliminary data.</text>
</comment>
<feature type="chain" id="PRO_5031370882" evidence="1">
    <location>
        <begin position="21"/>
        <end position="188"/>
    </location>
</feature>
<proteinExistence type="predicted"/>
<dbReference type="Proteomes" id="UP000423756">
    <property type="component" value="Unassembled WGS sequence"/>
</dbReference>
<protein>
    <submittedName>
        <fullName evidence="2">Uncharacterized protein</fullName>
    </submittedName>
</protein>
<evidence type="ECO:0000256" key="1">
    <source>
        <dbReference type="SAM" id="SignalP"/>
    </source>
</evidence>
<evidence type="ECO:0000313" key="3">
    <source>
        <dbReference type="Proteomes" id="UP000423756"/>
    </source>
</evidence>
<organism evidence="2 3">
    <name type="scientific">Vibrio chagasii</name>
    <dbReference type="NCBI Taxonomy" id="170679"/>
    <lineage>
        <taxon>Bacteria</taxon>
        <taxon>Pseudomonadati</taxon>
        <taxon>Pseudomonadota</taxon>
        <taxon>Gammaproteobacteria</taxon>
        <taxon>Vibrionales</taxon>
        <taxon>Vibrionaceae</taxon>
        <taxon>Vibrio</taxon>
    </lineage>
</organism>
<dbReference type="GeneID" id="77341180"/>
<sequence>MFKQMILSIALMGLTAPLHAAQLVDLVNPEFQIPCKDGPDDMVTGMPGLISELSDVKCTTYGQILTAPEGFIWKIAGTHNGAMSLLAQNGVDEINEVGNKAYFISIEGKQLSYDEIVNVFDTKLSDVLLQKTKEQILAQQAELIEITAINNKNLTQNVYIFMIKKYTLGFVCTPKCIKWAFTIEDSPL</sequence>
<dbReference type="EMBL" id="VZPX01000042">
    <property type="protein sequence ID" value="KAB0477494.1"/>
    <property type="molecule type" value="Genomic_DNA"/>
</dbReference>
<gene>
    <name evidence="2" type="ORF">F7Q91_17740</name>
</gene>